<evidence type="ECO:0000313" key="3">
    <source>
        <dbReference type="Proteomes" id="UP000051934"/>
    </source>
</evidence>
<dbReference type="AlphaFoldDB" id="A0A0R2SBH0"/>
<dbReference type="InterPro" id="IPR053136">
    <property type="entry name" value="UTP_pyrophosphatase-like"/>
</dbReference>
<dbReference type="Pfam" id="PF01863">
    <property type="entry name" value="YgjP-like"/>
    <property type="match status" value="1"/>
</dbReference>
<sequence>MNQFQCEIVRQKRKTLGLYVKHRWVEVRVPLRASKRDVETFIATHRDWIEERLIAEAQRHKNRLRIEHGGKILYKARELNIEFRDNRRERVLIEDKTFVIQGHKLTQEKAKGIVERYLQNKAKEYIVPRATGLAQHLGVAGDITDIRFRKTKTKWGHCTSKGVLQYNWLIMLAPNSVIDYMISHEVCHLKHMDHSKHFWTLVDSVCPDSDRFIDWLREHEHRLYF</sequence>
<organism evidence="2 3">
    <name type="scientific">OM182 bacterium BACL3 MAG-120507-bin80</name>
    <dbReference type="NCBI Taxonomy" id="1655577"/>
    <lineage>
        <taxon>Bacteria</taxon>
        <taxon>Pseudomonadati</taxon>
        <taxon>Pseudomonadota</taxon>
        <taxon>Gammaproteobacteria</taxon>
        <taxon>OMG group</taxon>
        <taxon>OM182 clade</taxon>
    </lineage>
</organism>
<dbReference type="CDD" id="cd07344">
    <property type="entry name" value="M48_yhfN_like"/>
    <property type="match status" value="1"/>
</dbReference>
<dbReference type="InterPro" id="IPR002725">
    <property type="entry name" value="YgjP-like_metallopeptidase"/>
</dbReference>
<name>A0A0R2SBH0_9GAMM</name>
<comment type="caution">
    <text evidence="2">The sequence shown here is derived from an EMBL/GenBank/DDBJ whole genome shotgun (WGS) entry which is preliminary data.</text>
</comment>
<protein>
    <recommendedName>
        <fullName evidence="1">YgjP-like metallopeptidase domain-containing protein</fullName>
    </recommendedName>
</protein>
<dbReference type="Proteomes" id="UP000051934">
    <property type="component" value="Unassembled WGS sequence"/>
</dbReference>
<dbReference type="PANTHER" id="PTHR30399">
    <property type="entry name" value="UNCHARACTERIZED PROTEIN YGJP"/>
    <property type="match status" value="1"/>
</dbReference>
<evidence type="ECO:0000259" key="1">
    <source>
        <dbReference type="Pfam" id="PF01863"/>
    </source>
</evidence>
<gene>
    <name evidence="2" type="ORF">ABR69_02555</name>
</gene>
<reference evidence="2 3" key="1">
    <citation type="submission" date="2015-10" db="EMBL/GenBank/DDBJ databases">
        <title>Metagenome-Assembled Genomes uncover a global brackish microbiome.</title>
        <authorList>
            <person name="Hugerth L.W."/>
            <person name="Larsson J."/>
            <person name="Alneberg J."/>
            <person name="Lindh M.V."/>
            <person name="Legrand C."/>
            <person name="Pinhassi J."/>
            <person name="Andersson A.F."/>
        </authorList>
    </citation>
    <scope>NUCLEOTIDE SEQUENCE [LARGE SCALE GENOMIC DNA]</scope>
    <source>
        <strain evidence="2">BACL4 MAG-120507-bin80</strain>
    </source>
</reference>
<dbReference type="Gene3D" id="3.30.2010.10">
    <property type="entry name" value="Metalloproteases ('zincins'), catalytic domain"/>
    <property type="match status" value="1"/>
</dbReference>
<dbReference type="EMBL" id="LIBB01000093">
    <property type="protein sequence ID" value="KRO72168.1"/>
    <property type="molecule type" value="Genomic_DNA"/>
</dbReference>
<proteinExistence type="predicted"/>
<dbReference type="PANTHER" id="PTHR30399:SF1">
    <property type="entry name" value="UTP PYROPHOSPHATASE"/>
    <property type="match status" value="1"/>
</dbReference>
<evidence type="ECO:0000313" key="2">
    <source>
        <dbReference type="EMBL" id="KRO72168.1"/>
    </source>
</evidence>
<accession>A0A0R2SBH0</accession>
<feature type="domain" description="YgjP-like metallopeptidase" evidence="1">
    <location>
        <begin position="14"/>
        <end position="219"/>
    </location>
</feature>